<keyword evidence="3" id="KW-1185">Reference proteome</keyword>
<comment type="caution">
    <text evidence="2">The sequence shown here is derived from an EMBL/GenBank/DDBJ whole genome shotgun (WGS) entry which is preliminary data.</text>
</comment>
<proteinExistence type="predicted"/>
<feature type="compositionally biased region" description="Basic and acidic residues" evidence="1">
    <location>
        <begin position="13"/>
        <end position="23"/>
    </location>
</feature>
<accession>A0A834P415</accession>
<evidence type="ECO:0000313" key="2">
    <source>
        <dbReference type="EMBL" id="KAF7427343.1"/>
    </source>
</evidence>
<dbReference type="EMBL" id="JACSDY010000005">
    <property type="protein sequence ID" value="KAF7427343.1"/>
    <property type="molecule type" value="Genomic_DNA"/>
</dbReference>
<dbReference type="Proteomes" id="UP000600918">
    <property type="component" value="Unassembled WGS sequence"/>
</dbReference>
<feature type="region of interest" description="Disordered" evidence="1">
    <location>
        <begin position="1"/>
        <end position="23"/>
    </location>
</feature>
<gene>
    <name evidence="2" type="ORF">H0235_007037</name>
</gene>
<organism evidence="2 3">
    <name type="scientific">Vespula pensylvanica</name>
    <name type="common">Western yellow jacket</name>
    <name type="synonym">Wasp</name>
    <dbReference type="NCBI Taxonomy" id="30213"/>
    <lineage>
        <taxon>Eukaryota</taxon>
        <taxon>Metazoa</taxon>
        <taxon>Ecdysozoa</taxon>
        <taxon>Arthropoda</taxon>
        <taxon>Hexapoda</taxon>
        <taxon>Insecta</taxon>
        <taxon>Pterygota</taxon>
        <taxon>Neoptera</taxon>
        <taxon>Endopterygota</taxon>
        <taxon>Hymenoptera</taxon>
        <taxon>Apocrita</taxon>
        <taxon>Aculeata</taxon>
        <taxon>Vespoidea</taxon>
        <taxon>Vespidae</taxon>
        <taxon>Vespinae</taxon>
        <taxon>Vespula</taxon>
    </lineage>
</organism>
<protein>
    <submittedName>
        <fullName evidence="2">Uncharacterized protein</fullName>
    </submittedName>
</protein>
<name>A0A834P415_VESPE</name>
<dbReference type="AlphaFoldDB" id="A0A834P415"/>
<sequence length="190" mass="20924">MEVEQPGSGWNHPKSEASEEREGRRVGNWQYEWLDPAGCRSERQFFRFVEGNGQDTYLEIASIRLAIDERCPLASAPCNIHHGTASLPGGRRVWDIGGRKEGVKEERVAMLLVLPVATGKWPQGALLGTSRRSVAGPEGFWDSIKLDNAIMPAEQPSSFCHGRYVKNSSAGSTERAAVQIHLEHTGKQGS</sequence>
<reference evidence="2" key="1">
    <citation type="journal article" date="2020" name="G3 (Bethesda)">
        <title>High-Quality Assemblies for Three Invasive Social Wasps from the &lt;i&gt;Vespula&lt;/i&gt; Genus.</title>
        <authorList>
            <person name="Harrop T.W.R."/>
            <person name="Guhlin J."/>
            <person name="McLaughlin G.M."/>
            <person name="Permina E."/>
            <person name="Stockwell P."/>
            <person name="Gilligan J."/>
            <person name="Le Lec M.F."/>
            <person name="Gruber M.A.M."/>
            <person name="Quinn O."/>
            <person name="Lovegrove M."/>
            <person name="Duncan E.J."/>
            <person name="Remnant E.J."/>
            <person name="Van Eeckhoven J."/>
            <person name="Graham B."/>
            <person name="Knapp R.A."/>
            <person name="Langford K.W."/>
            <person name="Kronenberg Z."/>
            <person name="Press M.O."/>
            <person name="Eacker S.M."/>
            <person name="Wilson-Rankin E.E."/>
            <person name="Purcell J."/>
            <person name="Lester P.J."/>
            <person name="Dearden P.K."/>
        </authorList>
    </citation>
    <scope>NUCLEOTIDE SEQUENCE</scope>
    <source>
        <strain evidence="2">Volc-1</strain>
    </source>
</reference>
<evidence type="ECO:0000313" key="3">
    <source>
        <dbReference type="Proteomes" id="UP000600918"/>
    </source>
</evidence>
<evidence type="ECO:0000256" key="1">
    <source>
        <dbReference type="SAM" id="MobiDB-lite"/>
    </source>
</evidence>